<reference evidence="2" key="1">
    <citation type="submission" date="2022-10" db="EMBL/GenBank/DDBJ databases">
        <title>Two novel species of Flavobacterium.</title>
        <authorList>
            <person name="Liu Q."/>
            <person name="Xin Y.-H."/>
        </authorList>
    </citation>
    <scope>NUCLEOTIDE SEQUENCE</scope>
    <source>
        <strain evidence="2">LS1R47</strain>
    </source>
</reference>
<dbReference type="Pfam" id="PF05076">
    <property type="entry name" value="SUFU"/>
    <property type="match status" value="1"/>
</dbReference>
<dbReference type="AlphaFoldDB" id="A0A9X3C9J6"/>
<dbReference type="EMBL" id="JAOZEV010000017">
    <property type="protein sequence ID" value="MCV9934096.1"/>
    <property type="molecule type" value="Genomic_DNA"/>
</dbReference>
<protein>
    <submittedName>
        <fullName evidence="2">Suppressor of fused domain protein</fullName>
    </submittedName>
</protein>
<feature type="domain" description="Suppressor of fused-like" evidence="1">
    <location>
        <begin position="33"/>
        <end position="191"/>
    </location>
</feature>
<accession>A0A9X3C9J6</accession>
<comment type="caution">
    <text evidence="2">The sequence shown here is derived from an EMBL/GenBank/DDBJ whole genome shotgun (WGS) entry which is preliminary data.</text>
</comment>
<evidence type="ECO:0000259" key="1">
    <source>
        <dbReference type="Pfam" id="PF05076"/>
    </source>
</evidence>
<gene>
    <name evidence="2" type="ORF">OIU80_17580</name>
</gene>
<evidence type="ECO:0000313" key="2">
    <source>
        <dbReference type="EMBL" id="MCV9934096.1"/>
    </source>
</evidence>
<evidence type="ECO:0000313" key="3">
    <source>
        <dbReference type="Proteomes" id="UP001151133"/>
    </source>
</evidence>
<dbReference type="InterPro" id="IPR020941">
    <property type="entry name" value="SUFU-like_domain"/>
</dbReference>
<dbReference type="RefSeq" id="WP_264288286.1">
    <property type="nucleotide sequence ID" value="NZ_JAOZEV010000017.1"/>
</dbReference>
<name>A0A9X3C9J6_9FLAO</name>
<proteinExistence type="predicted"/>
<organism evidence="2 3">
    <name type="scientific">Flavobacterium frigoritolerans</name>
    <dbReference type="NCBI Taxonomy" id="2987686"/>
    <lineage>
        <taxon>Bacteria</taxon>
        <taxon>Pseudomonadati</taxon>
        <taxon>Bacteroidota</taxon>
        <taxon>Flavobacteriia</taxon>
        <taxon>Flavobacteriales</taxon>
        <taxon>Flavobacteriaceae</taxon>
        <taxon>Flavobacterium</taxon>
    </lineage>
</organism>
<dbReference type="Proteomes" id="UP001151133">
    <property type="component" value="Unassembled WGS sequence"/>
</dbReference>
<keyword evidence="3" id="KW-1185">Reference proteome</keyword>
<sequence>MEVSQDNIKIAKFVAGSIGFEPHVYPYWDDSKEKSIDILSLVDPINKNVRFYSSIGVSDYPNKIEIKNDEVINIPIEILISGYSKFDKIANILSTCCFYIIKDKWSCQPNDVYKNIIDLYYPKKEMKHIMFNAPFLWEDKLVPLKLDSKQVHFLFAIPISDNELEYKNKNGAKALIALFQSKNVDVFDIERNSVEFLT</sequence>